<feature type="binding site" evidence="5">
    <location>
        <position position="71"/>
    </location>
    <ligand>
        <name>Zn(2+)</name>
        <dbReference type="ChEBI" id="CHEBI:29105"/>
    </ligand>
</feature>
<dbReference type="GO" id="GO:0046872">
    <property type="term" value="F:metal ion binding"/>
    <property type="evidence" value="ECO:0007669"/>
    <property type="project" value="UniProtKB-KW"/>
</dbReference>
<dbReference type="STRING" id="288004.AL038_02640"/>
<dbReference type="EMBL" id="CP018889">
    <property type="protein sequence ID" value="AUI67838.1"/>
    <property type="molecule type" value="Genomic_DNA"/>
</dbReference>
<dbReference type="Gene3D" id="2.30.40.10">
    <property type="entry name" value="Urease, subunit C, domain 1"/>
    <property type="match status" value="1"/>
</dbReference>
<dbReference type="SUPFAM" id="SSF51338">
    <property type="entry name" value="Composite domain of metallo-dependent hydrolases"/>
    <property type="match status" value="1"/>
</dbReference>
<name>A0A2N9YBI0_9GAMM</name>
<proteinExistence type="inferred from homology"/>
<evidence type="ECO:0000256" key="2">
    <source>
        <dbReference type="ARBA" id="ARBA00022723"/>
    </source>
</evidence>
<dbReference type="Pfam" id="PF01979">
    <property type="entry name" value="Amidohydro_1"/>
    <property type="match status" value="1"/>
</dbReference>
<accession>A0A2N9YBI0</accession>
<keyword evidence="2 5" id="KW-0479">Metal-binding</keyword>
<feature type="binding site" evidence="5">
    <location>
        <position position="191"/>
    </location>
    <ligand>
        <name>substrate</name>
    </ligand>
</feature>
<dbReference type="GO" id="GO:0050270">
    <property type="term" value="F:S-adenosylhomocysteine deaminase activity"/>
    <property type="evidence" value="ECO:0007669"/>
    <property type="project" value="UniProtKB-UniRule"/>
</dbReference>
<dbReference type="InterPro" id="IPR032466">
    <property type="entry name" value="Metal_Hydrolase"/>
</dbReference>
<feature type="binding site" evidence="5">
    <location>
        <position position="306"/>
    </location>
    <ligand>
        <name>Zn(2+)</name>
        <dbReference type="ChEBI" id="CHEBI:29105"/>
    </ligand>
</feature>
<comment type="similarity">
    <text evidence="5">Belongs to the metallo-dependent hydrolases superfamily. MTA/SAH deaminase family.</text>
</comment>
<reference evidence="8" key="1">
    <citation type="submission" date="2016-12" db="EMBL/GenBank/DDBJ databases">
        <title>Complete Genome Sequence of Beggiatoa leptomitiformis D-401.</title>
        <authorList>
            <person name="Fomenkov A."/>
            <person name="Vincze T."/>
            <person name="Grabovich M."/>
            <person name="Anton B.P."/>
            <person name="Dubinina G."/>
            <person name="Orlova M."/>
            <person name="Belousova E."/>
            <person name="Roberts R.J."/>
        </authorList>
    </citation>
    <scope>NUCLEOTIDE SEQUENCE [LARGE SCALE GENOMIC DNA]</scope>
    <source>
        <strain evidence="8">D-401</strain>
    </source>
</reference>
<dbReference type="EC" id="3.5.4.28" evidence="5"/>
<feature type="binding site" evidence="5">
    <location>
        <position position="218"/>
    </location>
    <ligand>
        <name>Zn(2+)</name>
        <dbReference type="ChEBI" id="CHEBI:29105"/>
    </ligand>
</feature>
<dbReference type="GO" id="GO:0090614">
    <property type="term" value="F:5'-methylthioadenosine deaminase activity"/>
    <property type="evidence" value="ECO:0007669"/>
    <property type="project" value="UniProtKB-UniRule"/>
</dbReference>
<evidence type="ECO:0000256" key="5">
    <source>
        <dbReference type="HAMAP-Rule" id="MF_01281"/>
    </source>
</evidence>
<comment type="similarity">
    <text evidence="1">Belongs to the metallo-dependent hydrolases superfamily. ATZ/TRZ family.</text>
</comment>
<dbReference type="KEGG" id="blep:AL038_02640"/>
<feature type="binding site" evidence="5">
    <location>
        <position position="306"/>
    </location>
    <ligand>
        <name>substrate</name>
    </ligand>
</feature>
<comment type="catalytic activity">
    <reaction evidence="5">
        <text>S-methyl-5'-thioadenosine + H2O + H(+) = S-methyl-5'-thioinosine + NH4(+)</text>
        <dbReference type="Rhea" id="RHEA:25025"/>
        <dbReference type="ChEBI" id="CHEBI:15377"/>
        <dbReference type="ChEBI" id="CHEBI:15378"/>
        <dbReference type="ChEBI" id="CHEBI:17509"/>
        <dbReference type="ChEBI" id="CHEBI:28938"/>
        <dbReference type="ChEBI" id="CHEBI:48595"/>
        <dbReference type="EC" id="3.5.4.31"/>
    </reaction>
</comment>
<dbReference type="InterPro" id="IPR023512">
    <property type="entry name" value="Deaminase_MtaD/DadD"/>
</dbReference>
<evidence type="ECO:0000256" key="1">
    <source>
        <dbReference type="ARBA" id="ARBA00006745"/>
    </source>
</evidence>
<comment type="cofactor">
    <cofactor evidence="5">
        <name>Zn(2+)</name>
        <dbReference type="ChEBI" id="CHEBI:29105"/>
    </cofactor>
    <text evidence="5">Binds 1 zinc ion per subunit.</text>
</comment>
<evidence type="ECO:0000256" key="3">
    <source>
        <dbReference type="ARBA" id="ARBA00022801"/>
    </source>
</evidence>
<feature type="binding site" evidence="5">
    <location>
        <position position="69"/>
    </location>
    <ligand>
        <name>Zn(2+)</name>
        <dbReference type="ChEBI" id="CHEBI:29105"/>
    </ligand>
</feature>
<feature type="domain" description="Amidohydrolase-related" evidence="6">
    <location>
        <begin position="60"/>
        <end position="409"/>
    </location>
</feature>
<dbReference type="CDD" id="cd01298">
    <property type="entry name" value="ATZ_TRZ_like"/>
    <property type="match status" value="1"/>
</dbReference>
<comment type="catalytic activity">
    <reaction evidence="5">
        <text>S-adenosyl-L-homocysteine + H2O + H(+) = S-inosyl-L-homocysteine + NH4(+)</text>
        <dbReference type="Rhea" id="RHEA:20716"/>
        <dbReference type="ChEBI" id="CHEBI:15377"/>
        <dbReference type="ChEBI" id="CHEBI:15378"/>
        <dbReference type="ChEBI" id="CHEBI:28938"/>
        <dbReference type="ChEBI" id="CHEBI:57856"/>
        <dbReference type="ChEBI" id="CHEBI:57985"/>
        <dbReference type="EC" id="3.5.4.28"/>
    </reaction>
</comment>
<evidence type="ECO:0000313" key="7">
    <source>
        <dbReference type="EMBL" id="AUI67838.1"/>
    </source>
</evidence>
<dbReference type="Proteomes" id="UP000234271">
    <property type="component" value="Chromosome"/>
</dbReference>
<feature type="binding site" evidence="5">
    <location>
        <position position="98"/>
    </location>
    <ligand>
        <name>substrate</name>
    </ligand>
</feature>
<dbReference type="HAMAP" id="MF_01281">
    <property type="entry name" value="MTA_SAH_deamin"/>
    <property type="match status" value="1"/>
</dbReference>
<dbReference type="SUPFAM" id="SSF51556">
    <property type="entry name" value="Metallo-dependent hydrolases"/>
    <property type="match status" value="1"/>
</dbReference>
<dbReference type="InterPro" id="IPR050287">
    <property type="entry name" value="MTA/SAH_deaminase"/>
</dbReference>
<dbReference type="OrthoDB" id="9807210at2"/>
<keyword evidence="4 5" id="KW-0862">Zinc</keyword>
<dbReference type="PANTHER" id="PTHR43794:SF11">
    <property type="entry name" value="AMIDOHYDROLASE-RELATED DOMAIN-CONTAINING PROTEIN"/>
    <property type="match status" value="1"/>
</dbReference>
<dbReference type="Gene3D" id="3.20.20.140">
    <property type="entry name" value="Metal-dependent hydrolases"/>
    <property type="match status" value="1"/>
</dbReference>
<feature type="binding site" evidence="5">
    <location>
        <position position="221"/>
    </location>
    <ligand>
        <name>substrate</name>
    </ligand>
</feature>
<dbReference type="InterPro" id="IPR011059">
    <property type="entry name" value="Metal-dep_hydrolase_composite"/>
</dbReference>
<dbReference type="NCBIfam" id="NF006549">
    <property type="entry name" value="PRK09045.1"/>
    <property type="match status" value="1"/>
</dbReference>
<sequence>MQSVDTLIYAGWVIPVEPEGVVYEQYAIAIDDGKIVEILPNEEATSRYLGRVTHRLATHVVIPGLINAHTHAAMTLLRGFADDLPLHEWLTTRIWPAERAFMSPEFVADGTRLAIAEMLRGGVTCFNDMYFLPEVAGDVVNEAGIRATLGLILLDFPTIQAQTPDEYLQKGHEVHAIYKNHHLIRTAIAPHAPYTVSDTPMQQGAEMADSLNIPIHIHVHETKDEVDQAFINHKERPLARLARLGVVSSRLVAVHATQLTDEEINLLAEHQATVVHCPESNMKLASGFCPVQKLLNAGVNVALGTDGTASNDDLDMLGEMRTAALLAKAVSHDARSVSAAQALTMATLNGAKALGIEEITGSLVVGKSADLVAINMSELETQPIYNALSHLVYTVSRDKVTDVWVAGRQLLKSRVLISLNVHDIQVKTHEWHEKIALFAQQME</sequence>
<keyword evidence="8" id="KW-1185">Reference proteome</keyword>
<dbReference type="PANTHER" id="PTHR43794">
    <property type="entry name" value="AMINOHYDROLASE SSNA-RELATED"/>
    <property type="match status" value="1"/>
</dbReference>
<keyword evidence="3 5" id="KW-0378">Hydrolase</keyword>
<dbReference type="RefSeq" id="WP_062148610.1">
    <property type="nucleotide sequence ID" value="NZ_CP012373.2"/>
</dbReference>
<comment type="caution">
    <text evidence="5">Lacks conserved residue(s) required for the propagation of feature annotation.</text>
</comment>
<protein>
    <recommendedName>
        <fullName evidence="5">5-methylthioadenosine/S-adenosylhomocysteine deaminase</fullName>
        <shortName evidence="5">MTA/SAH deaminase</shortName>
        <ecNumber evidence="5">3.5.4.28</ecNumber>
        <ecNumber evidence="5">3.5.4.31</ecNumber>
    </recommendedName>
</protein>
<dbReference type="EC" id="3.5.4.31" evidence="5"/>
<dbReference type="FunFam" id="3.20.20.140:FF:000014">
    <property type="entry name" value="5-methylthioadenosine/S-adenosylhomocysteine deaminase"/>
    <property type="match status" value="1"/>
</dbReference>
<evidence type="ECO:0000313" key="8">
    <source>
        <dbReference type="Proteomes" id="UP000234271"/>
    </source>
</evidence>
<comment type="function">
    <text evidence="5">Catalyzes the deamination of 5-methylthioadenosine and S-adenosyl-L-homocysteine into 5-methylthioinosine and S-inosyl-L-homocysteine, respectively. Is also able to deaminate adenosine.</text>
</comment>
<evidence type="ECO:0000259" key="6">
    <source>
        <dbReference type="Pfam" id="PF01979"/>
    </source>
</evidence>
<dbReference type="AlphaFoldDB" id="A0A2N9YBI0"/>
<organism evidence="7 8">
    <name type="scientific">Beggiatoa leptomitoformis</name>
    <dbReference type="NCBI Taxonomy" id="288004"/>
    <lineage>
        <taxon>Bacteria</taxon>
        <taxon>Pseudomonadati</taxon>
        <taxon>Pseudomonadota</taxon>
        <taxon>Gammaproteobacteria</taxon>
        <taxon>Thiotrichales</taxon>
        <taxon>Thiotrichaceae</taxon>
        <taxon>Beggiatoa</taxon>
    </lineage>
</organism>
<gene>
    <name evidence="5" type="primary">mtaD</name>
    <name evidence="7" type="ORF">BLE401_03405</name>
</gene>
<evidence type="ECO:0000256" key="4">
    <source>
        <dbReference type="ARBA" id="ARBA00022833"/>
    </source>
</evidence>
<dbReference type="InterPro" id="IPR006680">
    <property type="entry name" value="Amidohydro-rel"/>
</dbReference>